<feature type="compositionally biased region" description="Basic and acidic residues" evidence="1">
    <location>
        <begin position="948"/>
        <end position="957"/>
    </location>
</feature>
<proteinExistence type="predicted"/>
<feature type="domain" description="DUF1595" evidence="7">
    <location>
        <begin position="531"/>
        <end position="591"/>
    </location>
</feature>
<accession>A0A5B9QJK8</accession>
<feature type="compositionally biased region" description="Low complexity" evidence="1">
    <location>
        <begin position="285"/>
        <end position="299"/>
    </location>
</feature>
<dbReference type="EMBL" id="CP042914">
    <property type="protein sequence ID" value="QEG39307.1"/>
    <property type="molecule type" value="Genomic_DNA"/>
</dbReference>
<evidence type="ECO:0000259" key="3">
    <source>
        <dbReference type="Pfam" id="PF07626"/>
    </source>
</evidence>
<feature type="domain" description="DUF1592" evidence="5">
    <location>
        <begin position="606"/>
        <end position="731"/>
    </location>
</feature>
<dbReference type="Proteomes" id="UP000325286">
    <property type="component" value="Chromosome"/>
</dbReference>
<dbReference type="GO" id="GO:0009055">
    <property type="term" value="F:electron transfer activity"/>
    <property type="evidence" value="ECO:0007669"/>
    <property type="project" value="InterPro"/>
</dbReference>
<dbReference type="KEGG" id="rul:UC8_12720"/>
<organism evidence="8 9">
    <name type="scientific">Roseimaritima ulvae</name>
    <dbReference type="NCBI Taxonomy" id="980254"/>
    <lineage>
        <taxon>Bacteria</taxon>
        <taxon>Pseudomonadati</taxon>
        <taxon>Planctomycetota</taxon>
        <taxon>Planctomycetia</taxon>
        <taxon>Pirellulales</taxon>
        <taxon>Pirellulaceae</taxon>
        <taxon>Roseimaritima</taxon>
    </lineage>
</organism>
<dbReference type="AlphaFoldDB" id="A0A5B9QJK8"/>
<feature type="domain" description="Cytochrome C Planctomycete-type" evidence="6">
    <location>
        <begin position="99"/>
        <end position="146"/>
    </location>
</feature>
<evidence type="ECO:0000259" key="6">
    <source>
        <dbReference type="Pfam" id="PF07635"/>
    </source>
</evidence>
<sequence length="957" mass="107543">MTPRLIIAPIQKAPKRMNIRLALVLILLACGVLDTPRPHTVSAEEPTNSPASTLQHVKAAGAERSIYRTAVPQTKPGETPTADLETFRSRIEPALKKACYECHGPDTAEADIRIDTLNPDLLHGEDVSWWLEVSSAVGNGEMPPEDAAQLTDEERQQIVEWLSAEIQTASQVRRAQHDHSSFRRMTRYEYNYALQDLLGLELDFAKDLPPDPISPDGFQNSSETLQITGKQYAEYLATNRRALDRATVSGQRPQVLYWGVSAQAASADQFAELETKDSMSDDQRQASQAQAAQPSAARQNRQRRGRRGRDGPRRKPAVYQNTETGQTVPVTWSYAGAVHAWSPVTSRPPVPDASQFIAVLPARQRMVIELGNQLPDKGIMRVRVRASRVAAAQDADTQDAASQDSRDQAAAPQLALEFGWQGDKDQKAAYRISQRNVVIEASAAEPQFYQWDIPLSEIHPRNPVRKREKLGVTDRTNPSEYIRLFNASTDSSADIQFDYVEVSAPVYDQWPPQSHAAIFIDSPNRDDEQAYAREIVSRFMRRAWRREVTETEVQLQLELFNRMRPVCKDFEQAMAETLAAVLSSPRFLYLVPAPGSPDKTQPTRHDFQLATRLAMFLWCSIPDDELLDLAAAGQLNRADVLARQTQRMLADPRHQRFSKHFVRQWLNMAPLEFVTIDRDTYPQFDDALMEAMQHEPVALFEQMLQHDHSVVDFLHADYAVVNERLAEHYGLSGVRGNEFRKVSLKPEDNRGGLLTQAGLLAMNSDGTDSHPLKRGIWLLESILNDPPPPPPPAVPEIDVADPEIMKLTLKQRMEDHRSQPACYSCHMKIDPWGVAFENFDALGNWRTRSQGKAIDASSLLYDEHELNGVDGVKRYLLANRQDQFVRGIVHKLTTYALGRPLTFGDRADVEQIAAELRQNGDGLQTLIQQVVASDLFQNTSHPSPDGQLHPDEGNDED</sequence>
<protein>
    <submittedName>
        <fullName evidence="8">Planctomycete cytochrome C</fullName>
    </submittedName>
</protein>
<dbReference type="InterPro" id="IPR013042">
    <property type="entry name" value="DUF1592"/>
</dbReference>
<evidence type="ECO:0000313" key="8">
    <source>
        <dbReference type="EMBL" id="QEG39307.1"/>
    </source>
</evidence>
<keyword evidence="9" id="KW-1185">Reference proteome</keyword>
<feature type="domain" description="DUF1587" evidence="3">
    <location>
        <begin position="183"/>
        <end position="247"/>
    </location>
</feature>
<gene>
    <name evidence="8" type="ORF">UC8_12720</name>
</gene>
<dbReference type="Gene3D" id="1.10.760.10">
    <property type="entry name" value="Cytochrome c-like domain"/>
    <property type="match status" value="1"/>
</dbReference>
<dbReference type="InterPro" id="IPR036909">
    <property type="entry name" value="Cyt_c-like_dom_sf"/>
</dbReference>
<dbReference type="InterPro" id="IPR013039">
    <property type="entry name" value="DUF1588"/>
</dbReference>
<evidence type="ECO:0000259" key="7">
    <source>
        <dbReference type="Pfam" id="PF07637"/>
    </source>
</evidence>
<feature type="domain" description="DUF1588" evidence="4">
    <location>
        <begin position="750"/>
        <end position="848"/>
    </location>
</feature>
<evidence type="ECO:0000259" key="2">
    <source>
        <dbReference type="Pfam" id="PF07624"/>
    </source>
</evidence>
<reference evidence="8 9" key="1">
    <citation type="submission" date="2019-08" db="EMBL/GenBank/DDBJ databases">
        <title>Deep-cultivation of Planctomycetes and their phenomic and genomic characterization uncovers novel biology.</title>
        <authorList>
            <person name="Wiegand S."/>
            <person name="Jogler M."/>
            <person name="Boedeker C."/>
            <person name="Pinto D."/>
            <person name="Vollmers J."/>
            <person name="Rivas-Marin E."/>
            <person name="Kohn T."/>
            <person name="Peeters S.H."/>
            <person name="Heuer A."/>
            <person name="Rast P."/>
            <person name="Oberbeckmann S."/>
            <person name="Bunk B."/>
            <person name="Jeske O."/>
            <person name="Meyerdierks A."/>
            <person name="Storesund J.E."/>
            <person name="Kallscheuer N."/>
            <person name="Luecker S."/>
            <person name="Lage O.M."/>
            <person name="Pohl T."/>
            <person name="Merkel B.J."/>
            <person name="Hornburger P."/>
            <person name="Mueller R.-W."/>
            <person name="Bruemmer F."/>
            <person name="Labrenz M."/>
            <person name="Spormann A.M."/>
            <person name="Op den Camp H."/>
            <person name="Overmann J."/>
            <person name="Amann R."/>
            <person name="Jetten M.S.M."/>
            <person name="Mascher T."/>
            <person name="Medema M.H."/>
            <person name="Devos D.P."/>
            <person name="Kaster A.-K."/>
            <person name="Ovreas L."/>
            <person name="Rohde M."/>
            <person name="Galperin M.Y."/>
            <person name="Jogler C."/>
        </authorList>
    </citation>
    <scope>NUCLEOTIDE SEQUENCE [LARGE SCALE GENOMIC DNA]</scope>
    <source>
        <strain evidence="8 9">UC8</strain>
    </source>
</reference>
<dbReference type="Pfam" id="PF07627">
    <property type="entry name" value="PSCyt3"/>
    <property type="match status" value="1"/>
</dbReference>
<dbReference type="Pfam" id="PF07635">
    <property type="entry name" value="PSCyt1"/>
    <property type="match status" value="1"/>
</dbReference>
<dbReference type="Pfam" id="PF07637">
    <property type="entry name" value="PSD5"/>
    <property type="match status" value="1"/>
</dbReference>
<name>A0A5B9QJK8_9BACT</name>
<dbReference type="InterPro" id="IPR011478">
    <property type="entry name" value="DUF1585"/>
</dbReference>
<dbReference type="InterPro" id="IPR013036">
    <property type="entry name" value="DUF1587"/>
</dbReference>
<evidence type="ECO:0000313" key="9">
    <source>
        <dbReference type="Proteomes" id="UP000325286"/>
    </source>
</evidence>
<feature type="region of interest" description="Disordered" evidence="1">
    <location>
        <begin position="937"/>
        <end position="957"/>
    </location>
</feature>
<dbReference type="Pfam" id="PF07631">
    <property type="entry name" value="PSD4"/>
    <property type="match status" value="1"/>
</dbReference>
<dbReference type="InterPro" id="IPR013043">
    <property type="entry name" value="DUF1595"/>
</dbReference>
<dbReference type="Pfam" id="PF07624">
    <property type="entry name" value="PSD2"/>
    <property type="match status" value="1"/>
</dbReference>
<dbReference type="InterPro" id="IPR011429">
    <property type="entry name" value="Cyt_c_Planctomycete-type"/>
</dbReference>
<feature type="region of interest" description="Disordered" evidence="1">
    <location>
        <begin position="274"/>
        <end position="324"/>
    </location>
</feature>
<evidence type="ECO:0000259" key="4">
    <source>
        <dbReference type="Pfam" id="PF07627"/>
    </source>
</evidence>
<dbReference type="GO" id="GO:0020037">
    <property type="term" value="F:heme binding"/>
    <property type="evidence" value="ECO:0007669"/>
    <property type="project" value="InterPro"/>
</dbReference>
<dbReference type="SUPFAM" id="SSF46626">
    <property type="entry name" value="Cytochrome c"/>
    <property type="match status" value="1"/>
</dbReference>
<dbReference type="Pfam" id="PF07626">
    <property type="entry name" value="PSD3"/>
    <property type="match status" value="1"/>
</dbReference>
<evidence type="ECO:0000256" key="1">
    <source>
        <dbReference type="SAM" id="MobiDB-lite"/>
    </source>
</evidence>
<feature type="compositionally biased region" description="Basic and acidic residues" evidence="1">
    <location>
        <begin position="274"/>
        <end position="284"/>
    </location>
</feature>
<feature type="domain" description="DUF1585" evidence="2">
    <location>
        <begin position="864"/>
        <end position="936"/>
    </location>
</feature>
<evidence type="ECO:0000259" key="5">
    <source>
        <dbReference type="Pfam" id="PF07631"/>
    </source>
</evidence>